<dbReference type="SUPFAM" id="SSF143430">
    <property type="entry name" value="TTP0101/SSO1404-like"/>
    <property type="match status" value="1"/>
</dbReference>
<organism evidence="2 3">
    <name type="scientific">Candidatus Brennerbacteria bacterium RIFOXYD1_FULL_41_16</name>
    <dbReference type="NCBI Taxonomy" id="1797529"/>
    <lineage>
        <taxon>Bacteria</taxon>
        <taxon>Candidatus Brenneribacteriota</taxon>
    </lineage>
</organism>
<comment type="caution">
    <text evidence="2">The sequence shown here is derived from an EMBL/GenBank/DDBJ whole genome shotgun (WGS) entry which is preliminary data.</text>
</comment>
<dbReference type="Proteomes" id="UP000178570">
    <property type="component" value="Unassembled WGS sequence"/>
</dbReference>
<evidence type="ECO:0000313" key="3">
    <source>
        <dbReference type="Proteomes" id="UP000178570"/>
    </source>
</evidence>
<dbReference type="Gene3D" id="3.30.70.2650">
    <property type="match status" value="1"/>
</dbReference>
<evidence type="ECO:0000313" key="2">
    <source>
        <dbReference type="EMBL" id="OGY39996.1"/>
    </source>
</evidence>
<feature type="domain" description="Transcriptional repressor PaaX-like central Cas2-like" evidence="1">
    <location>
        <begin position="115"/>
        <end position="188"/>
    </location>
</feature>
<dbReference type="AlphaFoldDB" id="A0A1G1XJY8"/>
<name>A0A1G1XJY8_9BACT</name>
<proteinExistence type="predicted"/>
<gene>
    <name evidence="2" type="ORF">A2570_00705</name>
</gene>
<accession>A0A1G1XJY8</accession>
<dbReference type="EMBL" id="MHHY01000012">
    <property type="protein sequence ID" value="OGY39996.1"/>
    <property type="molecule type" value="Genomic_DNA"/>
</dbReference>
<evidence type="ECO:0000259" key="1">
    <source>
        <dbReference type="Pfam" id="PF20803"/>
    </source>
</evidence>
<reference evidence="2 3" key="1">
    <citation type="journal article" date="2016" name="Nat. Commun.">
        <title>Thousands of microbial genomes shed light on interconnected biogeochemical processes in an aquifer system.</title>
        <authorList>
            <person name="Anantharaman K."/>
            <person name="Brown C.T."/>
            <person name="Hug L.A."/>
            <person name="Sharon I."/>
            <person name="Castelle C.J."/>
            <person name="Probst A.J."/>
            <person name="Thomas B.C."/>
            <person name="Singh A."/>
            <person name="Wilkins M.J."/>
            <person name="Karaoz U."/>
            <person name="Brodie E.L."/>
            <person name="Williams K.H."/>
            <person name="Hubbard S.S."/>
            <person name="Banfield J.F."/>
        </authorList>
    </citation>
    <scope>NUCLEOTIDE SEQUENCE [LARGE SCALE GENOMIC DNA]</scope>
</reference>
<sequence length="196" mass="23013">MKGETTYRILKFIEDGITTLIDLQLAIAKSGGYASGRKIDFNFEKIHQKRNFFTDWLFLTEEGKKESRRFKQFLSKLRRQGLVSFDEDRRLFLTADGQSRAQILSVRKKHRDFNKQSDKTFKIIVFDIPVGKDEKRYWLRSALKNIGFKMLQKSVWIGKVKIPENFLESLEDFDLLDNVEILEVTKSGSVKEFKST</sequence>
<protein>
    <recommendedName>
        <fullName evidence="1">Transcriptional repressor PaaX-like central Cas2-like domain-containing protein</fullName>
    </recommendedName>
</protein>
<dbReference type="STRING" id="1797529.A2570_00705"/>
<dbReference type="InterPro" id="IPR048846">
    <property type="entry name" value="PaaX-like_central"/>
</dbReference>
<dbReference type="Pfam" id="PF20803">
    <property type="entry name" value="PaaX_M"/>
    <property type="match status" value="1"/>
</dbReference>